<evidence type="ECO:0000256" key="1">
    <source>
        <dbReference type="ARBA" id="ARBA00023002"/>
    </source>
</evidence>
<dbReference type="Pfam" id="PF02826">
    <property type="entry name" value="2-Hacid_dh_C"/>
    <property type="match status" value="1"/>
</dbReference>
<reference evidence="4 5" key="1">
    <citation type="submission" date="2018-12" db="EMBL/GenBank/DDBJ databases">
        <title>three novel Halomonas strain isolated from plants.</title>
        <authorList>
            <person name="Sun C."/>
        </authorList>
    </citation>
    <scope>NUCLEOTIDE SEQUENCE [LARGE SCALE GENOMIC DNA]</scope>
    <source>
        <strain evidence="4 5">RC</strain>
    </source>
</reference>
<dbReference type="SUPFAM" id="SSF51735">
    <property type="entry name" value="NAD(P)-binding Rossmann-fold domains"/>
    <property type="match status" value="1"/>
</dbReference>
<dbReference type="InterPro" id="IPR006140">
    <property type="entry name" value="D-isomer_DH_NAD-bd"/>
</dbReference>
<feature type="domain" description="D-isomer specific 2-hydroxyacid dehydrogenase NAD-binding" evidence="3">
    <location>
        <begin position="114"/>
        <end position="286"/>
    </location>
</feature>
<dbReference type="SUPFAM" id="SSF52283">
    <property type="entry name" value="Formate/glycerate dehydrogenase catalytic domain-like"/>
    <property type="match status" value="1"/>
</dbReference>
<keyword evidence="2" id="KW-0520">NAD</keyword>
<dbReference type="PANTHER" id="PTHR43333:SF1">
    <property type="entry name" value="D-ISOMER SPECIFIC 2-HYDROXYACID DEHYDROGENASE NAD-BINDING DOMAIN-CONTAINING PROTEIN"/>
    <property type="match status" value="1"/>
</dbReference>
<dbReference type="EMBL" id="RZHD01000004">
    <property type="protein sequence ID" value="RUR47755.1"/>
    <property type="molecule type" value="Genomic_DNA"/>
</dbReference>
<dbReference type="AlphaFoldDB" id="A0A3S0WKM8"/>
<dbReference type="CDD" id="cd05300">
    <property type="entry name" value="2-Hacid_dh_1"/>
    <property type="match status" value="1"/>
</dbReference>
<dbReference type="OrthoDB" id="9787219at2"/>
<evidence type="ECO:0000256" key="2">
    <source>
        <dbReference type="ARBA" id="ARBA00023027"/>
    </source>
</evidence>
<evidence type="ECO:0000313" key="4">
    <source>
        <dbReference type="EMBL" id="RUR47755.1"/>
    </source>
</evidence>
<gene>
    <name evidence="4" type="ORF">ELY37_05735</name>
</gene>
<comment type="caution">
    <text evidence="4">The sequence shown here is derived from an EMBL/GenBank/DDBJ whole genome shotgun (WGS) entry which is preliminary data.</text>
</comment>
<dbReference type="GO" id="GO:0016491">
    <property type="term" value="F:oxidoreductase activity"/>
    <property type="evidence" value="ECO:0007669"/>
    <property type="project" value="UniProtKB-KW"/>
</dbReference>
<name>A0A3S0WKM8_9GAMM</name>
<dbReference type="PANTHER" id="PTHR43333">
    <property type="entry name" value="2-HACID_DH_C DOMAIN-CONTAINING PROTEIN"/>
    <property type="match status" value="1"/>
</dbReference>
<dbReference type="RefSeq" id="WP_126952325.1">
    <property type="nucleotide sequence ID" value="NZ_RZHC01000012.1"/>
</dbReference>
<sequence length="323" mass="36424">MKKIAINIDERRNADIKERVIKALRNAGLDYQVECFNNAIDIYAYTPDILIGHINNVNSELISNPPHSLKWFHAMSAGVDKALKNAGQSFLEHNIKFSNVKGIHSVAMREYVLGTMLYFEKNMDRWIEQKNNTEWNRTPLSCLSGKEMLVYGVGNIGKEVGKVANFLGMRVIGVSSSGRSVENFEKVYKPDMLKQCVKSADYIVIAAPRTTETESIFNKEMLSNFKRETVLINVSRGELIDEQCLADFLNAGRIRGAALDVFRQEPLPDTSVLWQCKNLVITPHISGYFSNGMALGIECFIDNLKEWRKTGNLVSEVSISKGY</sequence>
<evidence type="ECO:0000313" key="5">
    <source>
        <dbReference type="Proteomes" id="UP000286912"/>
    </source>
</evidence>
<keyword evidence="5" id="KW-1185">Reference proteome</keyword>
<dbReference type="Proteomes" id="UP000286912">
    <property type="component" value="Unassembled WGS sequence"/>
</dbReference>
<proteinExistence type="predicted"/>
<dbReference type="InterPro" id="IPR036291">
    <property type="entry name" value="NAD(P)-bd_dom_sf"/>
</dbReference>
<dbReference type="Gene3D" id="3.40.50.720">
    <property type="entry name" value="NAD(P)-binding Rossmann-like Domain"/>
    <property type="match status" value="2"/>
</dbReference>
<organism evidence="4 5">
    <name type="scientific">Vreelandella populi</name>
    <dbReference type="NCBI Taxonomy" id="2498858"/>
    <lineage>
        <taxon>Bacteria</taxon>
        <taxon>Pseudomonadati</taxon>
        <taxon>Pseudomonadota</taxon>
        <taxon>Gammaproteobacteria</taxon>
        <taxon>Oceanospirillales</taxon>
        <taxon>Halomonadaceae</taxon>
        <taxon>Vreelandella</taxon>
    </lineage>
</organism>
<accession>A0A3S0WKM8</accession>
<keyword evidence="1" id="KW-0560">Oxidoreductase</keyword>
<dbReference type="GO" id="GO:0051287">
    <property type="term" value="F:NAD binding"/>
    <property type="evidence" value="ECO:0007669"/>
    <property type="project" value="InterPro"/>
</dbReference>
<protein>
    <submittedName>
        <fullName evidence="4">D-2-hydroxyacid dehydrogenase</fullName>
    </submittedName>
</protein>
<evidence type="ECO:0000259" key="3">
    <source>
        <dbReference type="Pfam" id="PF02826"/>
    </source>
</evidence>